<dbReference type="Proteomes" id="UP001144805">
    <property type="component" value="Unassembled WGS sequence"/>
</dbReference>
<dbReference type="Gene3D" id="3.40.190.10">
    <property type="entry name" value="Periplasmic binding protein-like II"/>
    <property type="match status" value="2"/>
</dbReference>
<dbReference type="InterPro" id="IPR006311">
    <property type="entry name" value="TAT_signal"/>
</dbReference>
<dbReference type="EMBL" id="JAPKNK010000004">
    <property type="protein sequence ID" value="MCX5569960.1"/>
    <property type="molecule type" value="Genomic_DNA"/>
</dbReference>
<dbReference type="RefSeq" id="WP_266338927.1">
    <property type="nucleotide sequence ID" value="NZ_JAPKNK010000004.1"/>
</dbReference>
<reference evidence="4" key="1">
    <citation type="submission" date="2022-11" db="EMBL/GenBank/DDBJ databases">
        <title>Biodiversity and phylogenetic relationships of bacteria.</title>
        <authorList>
            <person name="Machado R.A.R."/>
            <person name="Bhat A."/>
            <person name="Loulou A."/>
            <person name="Kallel S."/>
        </authorList>
    </citation>
    <scope>NUCLEOTIDE SEQUENCE</scope>
    <source>
        <strain evidence="4">K-TC2</strain>
    </source>
</reference>
<proteinExistence type="predicted"/>
<evidence type="ECO:0000256" key="2">
    <source>
        <dbReference type="SAM" id="SignalP"/>
    </source>
</evidence>
<evidence type="ECO:0000256" key="1">
    <source>
        <dbReference type="ARBA" id="ARBA00022729"/>
    </source>
</evidence>
<dbReference type="InterPro" id="IPR001638">
    <property type="entry name" value="Solute-binding_3/MltF_N"/>
</dbReference>
<dbReference type="GO" id="GO:0033294">
    <property type="term" value="F:ectoine binding"/>
    <property type="evidence" value="ECO:0007669"/>
    <property type="project" value="InterPro"/>
</dbReference>
<dbReference type="GO" id="GO:0051470">
    <property type="term" value="P:ectoine transmembrane transport"/>
    <property type="evidence" value="ECO:0007669"/>
    <property type="project" value="InterPro"/>
</dbReference>
<feature type="domain" description="Solute-binding protein family 3/N-terminal" evidence="3">
    <location>
        <begin position="37"/>
        <end position="271"/>
    </location>
</feature>
<dbReference type="SMART" id="SM00062">
    <property type="entry name" value="PBPb"/>
    <property type="match status" value="1"/>
</dbReference>
<dbReference type="InterPro" id="IPR014337">
    <property type="entry name" value="Ectoine_EhuB"/>
</dbReference>
<feature type="chain" id="PRO_5040846511" evidence="2">
    <location>
        <begin position="31"/>
        <end position="288"/>
    </location>
</feature>
<keyword evidence="5" id="KW-1185">Reference proteome</keyword>
<accession>A0A9X3IMJ6</accession>
<name>A0A9X3IMJ6_9HYPH</name>
<dbReference type="PANTHER" id="PTHR35936">
    <property type="entry name" value="MEMBRANE-BOUND LYTIC MUREIN TRANSGLYCOSYLASE F"/>
    <property type="match status" value="1"/>
</dbReference>
<organism evidence="4 5">
    <name type="scientific">Kaistia nematophila</name>
    <dbReference type="NCBI Taxonomy" id="2994654"/>
    <lineage>
        <taxon>Bacteria</taxon>
        <taxon>Pseudomonadati</taxon>
        <taxon>Pseudomonadota</taxon>
        <taxon>Alphaproteobacteria</taxon>
        <taxon>Hyphomicrobiales</taxon>
        <taxon>Kaistiaceae</taxon>
        <taxon>Kaistia</taxon>
    </lineage>
</organism>
<protein>
    <submittedName>
        <fullName evidence="4">Ectoine/hydroxyectoine ABC transporter substrate-binding protein EhuB</fullName>
    </submittedName>
</protein>
<sequence length="288" mass="30020">MDFTRRHFLHLAGGAAAGAALLPSVTPAFAADGVPKTLRVGMSNQLPYAFLDDAGNLTGQSPDVLRAAMRDAGVDKIEATLTEFGALIPGLVAGRFDVICTGLFVRPQRCEAIAFANPDSLSREGLVVAAGNPHKLKSLDDVAKSDALKIGFVRGSVDEAYVKAAGIPEARWVVLPDVPTLFAAIKGGRADAVISSLVIIAATLDTMKDPALELVTDFVDPVVDGKPAIDYAAMGFRKADTALLAAYNAGLARLVQSGEIVAINQKWGLPAALSPNAETPSIETLCKA</sequence>
<dbReference type="Pfam" id="PF00497">
    <property type="entry name" value="SBP_bac_3"/>
    <property type="match status" value="1"/>
</dbReference>
<dbReference type="AlphaFoldDB" id="A0A9X3IMJ6"/>
<dbReference type="NCBIfam" id="TIGR02995">
    <property type="entry name" value="ectoine_ehuB"/>
    <property type="match status" value="1"/>
</dbReference>
<evidence type="ECO:0000313" key="5">
    <source>
        <dbReference type="Proteomes" id="UP001144805"/>
    </source>
</evidence>
<keyword evidence="1 2" id="KW-0732">Signal</keyword>
<feature type="signal peptide" evidence="2">
    <location>
        <begin position="1"/>
        <end position="30"/>
    </location>
</feature>
<evidence type="ECO:0000313" key="4">
    <source>
        <dbReference type="EMBL" id="MCX5569960.1"/>
    </source>
</evidence>
<dbReference type="SUPFAM" id="SSF53850">
    <property type="entry name" value="Periplasmic binding protein-like II"/>
    <property type="match status" value="1"/>
</dbReference>
<gene>
    <name evidence="4" type="primary">ehuB</name>
    <name evidence="4" type="ORF">OSH07_12205</name>
</gene>
<comment type="caution">
    <text evidence="4">The sequence shown here is derived from an EMBL/GenBank/DDBJ whole genome shotgun (WGS) entry which is preliminary data.</text>
</comment>
<dbReference type="PANTHER" id="PTHR35936:SF17">
    <property type="entry name" value="ARGININE-BINDING EXTRACELLULAR PROTEIN ARTP"/>
    <property type="match status" value="1"/>
</dbReference>
<evidence type="ECO:0000259" key="3">
    <source>
        <dbReference type="SMART" id="SM00062"/>
    </source>
</evidence>
<dbReference type="PROSITE" id="PS51318">
    <property type="entry name" value="TAT"/>
    <property type="match status" value="1"/>
</dbReference>